<reference evidence="2" key="1">
    <citation type="submission" date="2021-06" db="EMBL/GenBank/DDBJ databases">
        <authorList>
            <person name="Hodson N. C."/>
            <person name="Mongue J. A."/>
            <person name="Jaron S. K."/>
        </authorList>
    </citation>
    <scope>NUCLEOTIDE SEQUENCE</scope>
</reference>
<evidence type="ECO:0000313" key="2">
    <source>
        <dbReference type="EMBL" id="CAG7685405.1"/>
    </source>
</evidence>
<evidence type="ECO:0000256" key="1">
    <source>
        <dbReference type="SAM" id="MobiDB-lite"/>
    </source>
</evidence>
<feature type="compositionally biased region" description="Polar residues" evidence="1">
    <location>
        <begin position="159"/>
        <end position="180"/>
    </location>
</feature>
<proteinExistence type="predicted"/>
<keyword evidence="3" id="KW-1185">Reference proteome</keyword>
<feature type="region of interest" description="Disordered" evidence="1">
    <location>
        <begin position="145"/>
        <end position="180"/>
    </location>
</feature>
<sequence length="180" mass="19184">MDTSDVQCLNENHDTGLLGSQALAGGAQAAISVPGMLPTQQQQMTSSMTPNDTVIYNGPHGVQDVGMGAGFQDVMQAPRGEMMALPQQQMMSGSVTEPEMRNFMNAGPGSLQQRNQPSSSGPSMNIVQPTNTMRQMGLGQMCPGHIGLDPSQMPPQGPMVSQQSHTPHSQQMLAIQQQQH</sequence>
<gene>
    <name evidence="2" type="ORF">AFUS01_LOCUS3116</name>
</gene>
<protein>
    <submittedName>
        <fullName evidence="2">Uncharacterized protein</fullName>
    </submittedName>
</protein>
<organism evidence="2 3">
    <name type="scientific">Allacma fusca</name>
    <dbReference type="NCBI Taxonomy" id="39272"/>
    <lineage>
        <taxon>Eukaryota</taxon>
        <taxon>Metazoa</taxon>
        <taxon>Ecdysozoa</taxon>
        <taxon>Arthropoda</taxon>
        <taxon>Hexapoda</taxon>
        <taxon>Collembola</taxon>
        <taxon>Symphypleona</taxon>
        <taxon>Sminthuridae</taxon>
        <taxon>Allacma</taxon>
    </lineage>
</organism>
<dbReference type="Proteomes" id="UP000708208">
    <property type="component" value="Unassembled WGS sequence"/>
</dbReference>
<comment type="caution">
    <text evidence="2">The sequence shown here is derived from an EMBL/GenBank/DDBJ whole genome shotgun (WGS) entry which is preliminary data.</text>
</comment>
<accession>A0A8J2NP27</accession>
<evidence type="ECO:0000313" key="3">
    <source>
        <dbReference type="Proteomes" id="UP000708208"/>
    </source>
</evidence>
<dbReference type="EMBL" id="CAJVCH010018443">
    <property type="protein sequence ID" value="CAG7685405.1"/>
    <property type="molecule type" value="Genomic_DNA"/>
</dbReference>
<name>A0A8J2NP27_9HEXA</name>
<dbReference type="AlphaFoldDB" id="A0A8J2NP27"/>